<keyword evidence="7 12" id="KW-0560">Oxidoreductase</keyword>
<feature type="transmembrane region" description="Helical" evidence="15">
    <location>
        <begin position="92"/>
        <end position="110"/>
    </location>
</feature>
<evidence type="ECO:0000256" key="3">
    <source>
        <dbReference type="ARBA" id="ARBA00022516"/>
    </source>
</evidence>
<evidence type="ECO:0000313" key="17">
    <source>
        <dbReference type="EMBL" id="GAA94643.1"/>
    </source>
</evidence>
<reference evidence="17 18" key="1">
    <citation type="journal article" date="2011" name="J. Gen. Appl. Microbiol.">
        <title>Draft genome sequencing of the enigmatic basidiomycete Mixia osmundae.</title>
        <authorList>
            <person name="Nishida H."/>
            <person name="Nagatsuka Y."/>
            <person name="Sugiyama J."/>
        </authorList>
    </citation>
    <scope>NUCLEOTIDE SEQUENCE [LARGE SCALE GENOMIC DNA]</scope>
    <source>
        <strain evidence="18">CBS 9802 / IAM 14324 / JCM 22182 / KY 12970</strain>
    </source>
</reference>
<keyword evidence="12" id="KW-0349">Heme</keyword>
<dbReference type="InterPro" id="IPR005804">
    <property type="entry name" value="FA_desaturase_dom"/>
</dbReference>
<keyword evidence="12" id="KW-0479">Metal-binding</keyword>
<protein>
    <recommendedName>
        <fullName evidence="12">Acyl-CoA desaturase</fullName>
        <ecNumber evidence="12">1.14.19.1</ecNumber>
    </recommendedName>
</protein>
<keyword evidence="8 12" id="KW-0408">Iron</keyword>
<reference evidence="17 18" key="2">
    <citation type="journal article" date="2012" name="Open Biol.">
        <title>Characteristics of nucleosomes and linker DNA regions on the genome of the basidiomycete Mixia osmundae revealed by mono- and dinucleosome mapping.</title>
        <authorList>
            <person name="Nishida H."/>
            <person name="Kondo S."/>
            <person name="Matsumoto T."/>
            <person name="Suzuki Y."/>
            <person name="Yoshikawa H."/>
            <person name="Taylor T.D."/>
            <person name="Sugiyama J."/>
        </authorList>
    </citation>
    <scope>NUCLEOTIDE SEQUENCE [LARGE SCALE GENOMIC DNA]</scope>
    <source>
        <strain evidence="18">CBS 9802 / IAM 14324 / JCM 22182 / KY 12970</strain>
    </source>
</reference>
<comment type="catalytic activity">
    <reaction evidence="12">
        <text>octadecanoyl-CoA + 2 Fe(II)-[cytochrome b5] + O2 + 2 H(+) = (9Z)-octadecenoyl-CoA + 2 Fe(III)-[cytochrome b5] + 2 H2O</text>
        <dbReference type="Rhea" id="RHEA:19721"/>
        <dbReference type="Rhea" id="RHEA-COMP:10438"/>
        <dbReference type="Rhea" id="RHEA-COMP:10439"/>
        <dbReference type="ChEBI" id="CHEBI:15377"/>
        <dbReference type="ChEBI" id="CHEBI:15378"/>
        <dbReference type="ChEBI" id="CHEBI:15379"/>
        <dbReference type="ChEBI" id="CHEBI:29033"/>
        <dbReference type="ChEBI" id="CHEBI:29034"/>
        <dbReference type="ChEBI" id="CHEBI:57387"/>
        <dbReference type="ChEBI" id="CHEBI:57394"/>
        <dbReference type="EC" id="1.14.19.1"/>
    </reaction>
</comment>
<evidence type="ECO:0000256" key="1">
    <source>
        <dbReference type="ARBA" id="ARBA00004141"/>
    </source>
</evidence>
<proteinExistence type="inferred from homology"/>
<keyword evidence="3 12" id="KW-0444">Lipid biosynthesis</keyword>
<evidence type="ECO:0000256" key="8">
    <source>
        <dbReference type="ARBA" id="ARBA00023004"/>
    </source>
</evidence>
<dbReference type="InterPro" id="IPR015876">
    <property type="entry name" value="Acyl-CoA_DS"/>
</dbReference>
<keyword evidence="4 13" id="KW-0812">Transmembrane</keyword>
<dbReference type="eggNOG" id="KOG1600">
    <property type="taxonomic scope" value="Eukaryota"/>
</dbReference>
<feature type="transmembrane region" description="Helical" evidence="15">
    <location>
        <begin position="122"/>
        <end position="144"/>
    </location>
</feature>
<evidence type="ECO:0000256" key="15">
    <source>
        <dbReference type="SAM" id="Phobius"/>
    </source>
</evidence>
<keyword evidence="10 15" id="KW-0472">Membrane</keyword>
<evidence type="ECO:0000256" key="12">
    <source>
        <dbReference type="PIRNR" id="PIRNR000345"/>
    </source>
</evidence>
<dbReference type="PANTHER" id="PTHR11351">
    <property type="entry name" value="ACYL-COA DESATURASE"/>
    <property type="match status" value="1"/>
</dbReference>
<dbReference type="SUPFAM" id="SSF55856">
    <property type="entry name" value="Cytochrome b5-like heme/steroid binding domain"/>
    <property type="match status" value="1"/>
</dbReference>
<dbReference type="AlphaFoldDB" id="G7DVN3"/>
<dbReference type="GO" id="GO:0005789">
    <property type="term" value="C:endoplasmic reticulum membrane"/>
    <property type="evidence" value="ECO:0007669"/>
    <property type="project" value="TreeGrafter"/>
</dbReference>
<evidence type="ECO:0000256" key="5">
    <source>
        <dbReference type="ARBA" id="ARBA00022832"/>
    </source>
</evidence>
<comment type="domain">
    <text evidence="13">The histidine box domains are involved in binding the catalytic metal ions.</text>
</comment>
<evidence type="ECO:0000256" key="7">
    <source>
        <dbReference type="ARBA" id="ARBA00023002"/>
    </source>
</evidence>
<gene>
    <name evidence="17" type="primary">Mo01296</name>
    <name evidence="17" type="ORF">E5Q_01296</name>
</gene>
<dbReference type="EC" id="1.14.19.1" evidence="12"/>
<dbReference type="HOGENOM" id="CLU_027359_3_0_1"/>
<keyword evidence="12" id="KW-0813">Transport</keyword>
<evidence type="ECO:0000259" key="16">
    <source>
        <dbReference type="Pfam" id="PF00487"/>
    </source>
</evidence>
<dbReference type="GO" id="GO:0006636">
    <property type="term" value="P:unsaturated fatty acid biosynthetic process"/>
    <property type="evidence" value="ECO:0007669"/>
    <property type="project" value="UniProtKB-UniRule"/>
</dbReference>
<dbReference type="EMBL" id="BABT02000045">
    <property type="protein sequence ID" value="GAA94643.1"/>
    <property type="molecule type" value="Genomic_DNA"/>
</dbReference>
<dbReference type="STRING" id="764103.G7DVN3"/>
<dbReference type="Proteomes" id="UP000009131">
    <property type="component" value="Unassembled WGS sequence"/>
</dbReference>
<keyword evidence="18" id="KW-1185">Reference proteome</keyword>
<keyword evidence="9 12" id="KW-0443">Lipid metabolism</keyword>
<feature type="compositionally biased region" description="Basic and acidic residues" evidence="14">
    <location>
        <begin position="30"/>
        <end position="44"/>
    </location>
</feature>
<name>G7DVN3_MIXOS</name>
<dbReference type="OrthoDB" id="10260134at2759"/>
<comment type="similarity">
    <text evidence="2 12 13">Belongs to the fatty acid desaturase type 1 family.</text>
</comment>
<dbReference type="PANTHER" id="PTHR11351:SF31">
    <property type="entry name" value="DESATURASE 1, ISOFORM A-RELATED"/>
    <property type="match status" value="1"/>
</dbReference>
<keyword evidence="12" id="KW-0249">Electron transport</keyword>
<feature type="region of interest" description="Disordered" evidence="14">
    <location>
        <begin position="1"/>
        <end position="49"/>
    </location>
</feature>
<feature type="transmembrane region" description="Helical" evidence="15">
    <location>
        <begin position="204"/>
        <end position="224"/>
    </location>
</feature>
<evidence type="ECO:0000256" key="2">
    <source>
        <dbReference type="ARBA" id="ARBA00009295"/>
    </source>
</evidence>
<feature type="transmembrane region" description="Helical" evidence="15">
    <location>
        <begin position="58"/>
        <end position="80"/>
    </location>
</feature>
<dbReference type="CDD" id="cd03505">
    <property type="entry name" value="Delta9-FADS-like"/>
    <property type="match status" value="1"/>
</dbReference>
<evidence type="ECO:0000256" key="4">
    <source>
        <dbReference type="ARBA" id="ARBA00022692"/>
    </source>
</evidence>
<comment type="cofactor">
    <cofactor evidence="12">
        <name>Fe(2+)</name>
        <dbReference type="ChEBI" id="CHEBI:29033"/>
    </cofactor>
    <text evidence="12">Expected to bind 2 Fe(2+) ions per subunit.</text>
</comment>
<dbReference type="Gene3D" id="3.10.120.10">
    <property type="entry name" value="Cytochrome b5-like heme/steroid binding domain"/>
    <property type="match status" value="1"/>
</dbReference>
<keyword evidence="5 12" id="KW-0276">Fatty acid metabolism</keyword>
<evidence type="ECO:0000256" key="6">
    <source>
        <dbReference type="ARBA" id="ARBA00022989"/>
    </source>
</evidence>
<dbReference type="GO" id="GO:0005506">
    <property type="term" value="F:iron ion binding"/>
    <property type="evidence" value="ECO:0007669"/>
    <property type="project" value="TreeGrafter"/>
</dbReference>
<comment type="caution">
    <text evidence="17">The sequence shown here is derived from an EMBL/GenBank/DDBJ whole genome shotgun (WGS) entry which is preliminary data.</text>
</comment>
<evidence type="ECO:0000256" key="9">
    <source>
        <dbReference type="ARBA" id="ARBA00023098"/>
    </source>
</evidence>
<feature type="transmembrane region" description="Helical" evidence="15">
    <location>
        <begin position="230"/>
        <end position="249"/>
    </location>
</feature>
<comment type="subcellular location">
    <subcellularLocation>
        <location evidence="1">Membrane</location>
        <topology evidence="1">Multi-pass membrane protein</topology>
    </subcellularLocation>
</comment>
<evidence type="ECO:0000256" key="13">
    <source>
        <dbReference type="RuleBase" id="RU000581"/>
    </source>
</evidence>
<keyword evidence="11 12" id="KW-0275">Fatty acid biosynthesis</keyword>
<feature type="compositionally biased region" description="Low complexity" evidence="14">
    <location>
        <begin position="19"/>
        <end position="28"/>
    </location>
</feature>
<evidence type="ECO:0000256" key="14">
    <source>
        <dbReference type="SAM" id="MobiDB-lite"/>
    </source>
</evidence>
<dbReference type="PIRSF" id="PIRSF000345">
    <property type="entry name" value="OLE1"/>
    <property type="match status" value="1"/>
</dbReference>
<sequence length="474" mass="53687">MELLHAALSASTPTSLVDSPELTSSSSGSEEDRASECEEPNDHRRQARQSSSSNTAPIWWANCILFWGLHLFALVGILVLSPVWELKLKTAMLCFFSWQLAIYGITMGYHRLWSHKAYEARLPLRIVLAGMGCLGFQGSIRWWVLRHRLHHRWTDSDDDPYDAQKGLFFSHMGWIFRKPSYPKMPLIERRDLDSDPVVRFQHKYYLPLTLFFGLALPTLLGASWGDAMGGYIYGGVLARIMIWHTTFLINSFAHYIGEQNYSEEVTARTTLILAILTAGEGNHDYHHAFPKDFRNGPGIADYDPTKWVIWMLHRFTSLVPVIYATPEHEILEARAHVLHSKASRLQDLSSDSEAPNSRIPSDDSLPIWRVDEVTEHVRLLTADKMARGSLKRPLVIIVDSYALDVASYASLHPGGFAVLRSHAIKGRDLELPGDRGRYMDASKAFHGGLNDHQWSAREKAKTFRIARVVGEARA</sequence>
<dbReference type="PRINTS" id="PR00075">
    <property type="entry name" value="FACDDSATRASE"/>
</dbReference>
<evidence type="ECO:0000256" key="10">
    <source>
        <dbReference type="ARBA" id="ARBA00023136"/>
    </source>
</evidence>
<accession>G7DVN3</accession>
<feature type="domain" description="Fatty acid desaturase" evidence="16">
    <location>
        <begin position="100"/>
        <end position="291"/>
    </location>
</feature>
<evidence type="ECO:0000313" key="18">
    <source>
        <dbReference type="Proteomes" id="UP000009131"/>
    </source>
</evidence>
<evidence type="ECO:0000256" key="11">
    <source>
        <dbReference type="ARBA" id="ARBA00023160"/>
    </source>
</evidence>
<keyword evidence="6 15" id="KW-1133">Transmembrane helix</keyword>
<dbReference type="GO" id="GO:0004768">
    <property type="term" value="F:stearoyl-CoA 9-desaturase activity"/>
    <property type="evidence" value="ECO:0007669"/>
    <property type="project" value="UniProtKB-UniRule"/>
</dbReference>
<dbReference type="Pfam" id="PF00487">
    <property type="entry name" value="FA_desaturase"/>
    <property type="match status" value="1"/>
</dbReference>
<comment type="function">
    <text evidence="12">Stearoyl-CoA desaturase that utilizes O(2) and electrons from reduced cytochrome b5 to introduce the first double bond into saturated fatty acyl-CoA substrates.</text>
</comment>
<organism evidence="17 18">
    <name type="scientific">Mixia osmundae (strain CBS 9802 / IAM 14324 / JCM 22182 / KY 12970)</name>
    <dbReference type="NCBI Taxonomy" id="764103"/>
    <lineage>
        <taxon>Eukaryota</taxon>
        <taxon>Fungi</taxon>
        <taxon>Dikarya</taxon>
        <taxon>Basidiomycota</taxon>
        <taxon>Pucciniomycotina</taxon>
        <taxon>Mixiomycetes</taxon>
        <taxon>Mixiales</taxon>
        <taxon>Mixiaceae</taxon>
        <taxon>Mixia</taxon>
    </lineage>
</organism>
<dbReference type="InterPro" id="IPR009160">
    <property type="entry name" value="Acyl-CoA_deSatase_haem/ster-bd"/>
</dbReference>
<dbReference type="InterPro" id="IPR036400">
    <property type="entry name" value="Cyt_B5-like_heme/steroid_sf"/>
</dbReference>
<dbReference type="InParanoid" id="G7DVN3"/>